<dbReference type="EMBL" id="MASI01000002">
    <property type="protein sequence ID" value="ODA68126.1"/>
    <property type="molecule type" value="Genomic_DNA"/>
</dbReference>
<dbReference type="AlphaFoldDB" id="A0A1E2S0W0"/>
<evidence type="ECO:0000256" key="1">
    <source>
        <dbReference type="SAM" id="MobiDB-lite"/>
    </source>
</evidence>
<feature type="compositionally biased region" description="Low complexity" evidence="1">
    <location>
        <begin position="83"/>
        <end position="94"/>
    </location>
</feature>
<feature type="region of interest" description="Disordered" evidence="1">
    <location>
        <begin position="69"/>
        <end position="104"/>
    </location>
</feature>
<gene>
    <name evidence="3" type="ORF">A7A08_01296</name>
</gene>
<keyword evidence="4" id="KW-1185">Reference proteome</keyword>
<dbReference type="RefSeq" id="WP_141693864.1">
    <property type="nucleotide sequence ID" value="NZ_MASI01000002.1"/>
</dbReference>
<accession>A0A1E2S0W0</accession>
<comment type="caution">
    <text evidence="3">The sequence shown here is derived from an EMBL/GenBank/DDBJ whole genome shotgun (WGS) entry which is preliminary data.</text>
</comment>
<sequence>MTYRFAVSATLLALLAAGPASAETLSIACQGTEYGKDYAFTLVYEGGSSGAIHADGHFGTFDLTATRAERSGETAAARSPTWSGSAAGGLPSLSCRTRPRWKRA</sequence>
<dbReference type="STRING" id="1177755.A7A08_01296"/>
<name>A0A1E2S0W0_9HYPH</name>
<protein>
    <submittedName>
        <fullName evidence="3">Uncharacterized protein</fullName>
    </submittedName>
</protein>
<proteinExistence type="predicted"/>
<evidence type="ECO:0000313" key="4">
    <source>
        <dbReference type="Proteomes" id="UP000095087"/>
    </source>
</evidence>
<evidence type="ECO:0000313" key="3">
    <source>
        <dbReference type="EMBL" id="ODA68126.1"/>
    </source>
</evidence>
<dbReference type="Proteomes" id="UP000095087">
    <property type="component" value="Unassembled WGS sequence"/>
</dbReference>
<reference evidence="3 4" key="1">
    <citation type="submission" date="2016-07" db="EMBL/GenBank/DDBJ databases">
        <title>Draft genome sequence of Methyloligella halotolerans C2T (VKM B-2706T=CCUG 61687T=DSM 25045T), a halotolerant polyhydroxybutyrate accumulating methylotroph.</title>
        <authorList>
            <person name="Vasilenko O.V."/>
            <person name="Doronina N.V."/>
            <person name="Poroshina M.N."/>
            <person name="Tarlachkov S.V."/>
            <person name="Trotsenko Y.A."/>
        </authorList>
    </citation>
    <scope>NUCLEOTIDE SEQUENCE [LARGE SCALE GENOMIC DNA]</scope>
    <source>
        <strain evidence="3 4">VKM B-2706</strain>
    </source>
</reference>
<evidence type="ECO:0000256" key="2">
    <source>
        <dbReference type="SAM" id="SignalP"/>
    </source>
</evidence>
<feature type="chain" id="PRO_5009116605" evidence="2">
    <location>
        <begin position="23"/>
        <end position="104"/>
    </location>
</feature>
<feature type="signal peptide" evidence="2">
    <location>
        <begin position="1"/>
        <end position="22"/>
    </location>
</feature>
<keyword evidence="2" id="KW-0732">Signal</keyword>
<organism evidence="3 4">
    <name type="scientific">Methyloligella halotolerans</name>
    <dbReference type="NCBI Taxonomy" id="1177755"/>
    <lineage>
        <taxon>Bacteria</taxon>
        <taxon>Pseudomonadati</taxon>
        <taxon>Pseudomonadota</taxon>
        <taxon>Alphaproteobacteria</taxon>
        <taxon>Hyphomicrobiales</taxon>
        <taxon>Hyphomicrobiaceae</taxon>
        <taxon>Methyloligella</taxon>
    </lineage>
</organism>